<evidence type="ECO:0000313" key="6">
    <source>
        <dbReference type="Proteomes" id="UP000435060"/>
    </source>
</evidence>
<dbReference type="Proteomes" id="UP000435423">
    <property type="component" value="Unassembled WGS sequence"/>
</dbReference>
<dbReference type="EMBL" id="WUBJ01000011">
    <property type="protein sequence ID" value="MWV57008.1"/>
    <property type="molecule type" value="Genomic_DNA"/>
</dbReference>
<dbReference type="EMBL" id="WLCG01000012">
    <property type="protein sequence ID" value="MTB65078.1"/>
    <property type="molecule type" value="Genomic_DNA"/>
</dbReference>
<dbReference type="NCBIfam" id="TIGR01076">
    <property type="entry name" value="sortase_fam"/>
    <property type="match status" value="1"/>
</dbReference>
<evidence type="ECO:0000313" key="5">
    <source>
        <dbReference type="EMBL" id="MWV57008.1"/>
    </source>
</evidence>
<dbReference type="RefSeq" id="WP_154608871.1">
    <property type="nucleotide sequence ID" value="NZ_CP072115.1"/>
</dbReference>
<dbReference type="Pfam" id="PF04203">
    <property type="entry name" value="Sortase"/>
    <property type="match status" value="1"/>
</dbReference>
<reference evidence="4 6" key="2">
    <citation type="submission" date="2019-11" db="EMBL/GenBank/DDBJ databases">
        <title>Streptococcis sp. isolated from the respiratory tract of Marmot.</title>
        <authorList>
            <person name="Zhang G."/>
        </authorList>
    </citation>
    <scope>NUCLEOTIDE SEQUENCE [LARGE SCALE GENOMIC DNA]</scope>
    <source>
        <strain evidence="4">Zg-86</strain>
        <strain evidence="6">zg-86</strain>
    </source>
</reference>
<keyword evidence="1" id="KW-0378">Hydrolase</keyword>
<evidence type="ECO:0000256" key="1">
    <source>
        <dbReference type="ARBA" id="ARBA00022801"/>
    </source>
</evidence>
<dbReference type="Proteomes" id="UP000435060">
    <property type="component" value="Unassembled WGS sequence"/>
</dbReference>
<keyword evidence="6" id="KW-1185">Reference proteome</keyword>
<keyword evidence="3" id="KW-1133">Transmembrane helix</keyword>
<protein>
    <submittedName>
        <fullName evidence="5">Class C sortase</fullName>
    </submittedName>
</protein>
<organism evidence="5 7">
    <name type="scientific">Streptococcus zhangguiae</name>
    <dbReference type="NCBI Taxonomy" id="2664091"/>
    <lineage>
        <taxon>Bacteria</taxon>
        <taxon>Bacillati</taxon>
        <taxon>Bacillota</taxon>
        <taxon>Bacilli</taxon>
        <taxon>Lactobacillales</taxon>
        <taxon>Streptococcaceae</taxon>
        <taxon>Streptococcus</taxon>
    </lineage>
</organism>
<accession>A0A6I4RE42</accession>
<proteinExistence type="predicted"/>
<dbReference type="InterPro" id="IPR042002">
    <property type="entry name" value="Sortase_C"/>
</dbReference>
<keyword evidence="3" id="KW-0472">Membrane</keyword>
<dbReference type="SUPFAM" id="SSF63817">
    <property type="entry name" value="Sortase"/>
    <property type="match status" value="1"/>
</dbReference>
<reference evidence="5 7" key="1">
    <citation type="submission" date="2019-10" db="EMBL/GenBank/DDBJ databases">
        <title>Streptococcis sp, isolated from the respiratory tract of Marmot.</title>
        <authorList>
            <person name="Zhang G."/>
        </authorList>
    </citation>
    <scope>NUCLEOTIDE SEQUENCE [LARGE SCALE GENOMIC DNA]</scope>
    <source>
        <strain evidence="5">Zg-70</strain>
        <strain evidence="7">zg-70</strain>
    </source>
</reference>
<dbReference type="NCBIfam" id="NF033745">
    <property type="entry name" value="class_C_sortase"/>
    <property type="match status" value="1"/>
</dbReference>
<dbReference type="InterPro" id="IPR023365">
    <property type="entry name" value="Sortase_dom-sf"/>
</dbReference>
<dbReference type="CDD" id="cd05827">
    <property type="entry name" value="Sortase_C"/>
    <property type="match status" value="1"/>
</dbReference>
<evidence type="ECO:0000256" key="3">
    <source>
        <dbReference type="SAM" id="Phobius"/>
    </source>
</evidence>
<evidence type="ECO:0000256" key="2">
    <source>
        <dbReference type="PIRSR" id="PIRSR605754-1"/>
    </source>
</evidence>
<dbReference type="Gene3D" id="2.40.260.10">
    <property type="entry name" value="Sortase"/>
    <property type="match status" value="1"/>
</dbReference>
<dbReference type="AlphaFoldDB" id="A0A6I4RE42"/>
<evidence type="ECO:0000313" key="7">
    <source>
        <dbReference type="Proteomes" id="UP000435423"/>
    </source>
</evidence>
<feature type="transmembrane region" description="Helical" evidence="3">
    <location>
        <begin position="259"/>
        <end position="276"/>
    </location>
</feature>
<dbReference type="GO" id="GO:0016787">
    <property type="term" value="F:hydrolase activity"/>
    <property type="evidence" value="ECO:0007669"/>
    <property type="project" value="UniProtKB-KW"/>
</dbReference>
<feature type="active site" description="Acyl-thioester intermediate" evidence="2">
    <location>
        <position position="220"/>
    </location>
</feature>
<evidence type="ECO:0000313" key="4">
    <source>
        <dbReference type="EMBL" id="MTB65078.1"/>
    </source>
</evidence>
<name>A0A6I4RE42_9STRE</name>
<sequence length="289" mass="33038">MVRTKKQRKWSLRRILSLFIFLVGFGVVAFPLVSQYLYYQASIVEVASFDDGVKKIDKSEIERRIHLAEAYNDSVASGNDIEIADPYSEEERKEGLKEYAKMLEVNEQIGHIRIPKIVEDLPIYAGSSEMVLQRGVGHLEGTSLPVGGNNTHAVLTAHRGLPTAKLFTNLDKLEKGDKFYIHYLGGTLAYEVDQITVIEPTDIEQLAVVQGHDYVTLLTCTPYMVNTHRLLVRGHRIDYVEAIEEKEVSSFKENEVYKVLFYVTLALFIILLILFIRMYRKHKKVKEDA</sequence>
<keyword evidence="3" id="KW-0812">Transmembrane</keyword>
<feature type="active site" description="Proton donor/acceptor" evidence="2">
    <location>
        <position position="158"/>
    </location>
</feature>
<dbReference type="InterPro" id="IPR005754">
    <property type="entry name" value="Sortase"/>
</dbReference>
<comment type="caution">
    <text evidence="5">The sequence shown here is derived from an EMBL/GenBank/DDBJ whole genome shotgun (WGS) entry which is preliminary data.</text>
</comment>
<gene>
    <name evidence="4" type="ORF">GGG87_08725</name>
    <name evidence="5" type="ORF">GGH11_08465</name>
</gene>